<dbReference type="Proteomes" id="UP000519439">
    <property type="component" value="Unassembled WGS sequence"/>
</dbReference>
<proteinExistence type="predicted"/>
<dbReference type="EMBL" id="JACIDC010000002">
    <property type="protein sequence ID" value="MBB4039179.1"/>
    <property type="molecule type" value="Genomic_DNA"/>
</dbReference>
<organism evidence="1 2">
    <name type="scientific">Microvirga flocculans</name>
    <dbReference type="NCBI Taxonomy" id="217168"/>
    <lineage>
        <taxon>Bacteria</taxon>
        <taxon>Pseudomonadati</taxon>
        <taxon>Pseudomonadota</taxon>
        <taxon>Alphaproteobacteria</taxon>
        <taxon>Hyphomicrobiales</taxon>
        <taxon>Methylobacteriaceae</taxon>
        <taxon>Microvirga</taxon>
    </lineage>
</organism>
<name>A0A7W6IE48_9HYPH</name>
<reference evidence="1 2" key="1">
    <citation type="submission" date="2020-08" db="EMBL/GenBank/DDBJ databases">
        <title>Genomic Encyclopedia of Type Strains, Phase IV (KMG-IV): sequencing the most valuable type-strain genomes for metagenomic binning, comparative biology and taxonomic classification.</title>
        <authorList>
            <person name="Goeker M."/>
        </authorList>
    </citation>
    <scope>NUCLEOTIDE SEQUENCE [LARGE SCALE GENOMIC DNA]</scope>
    <source>
        <strain evidence="1 2">DSM 15743</strain>
    </source>
</reference>
<sequence length="90" mass="9838">MTGPVDVVHLFALAAADLDPALAFLRRRIAQDGMIWVSWPKKSAKVPTDLTEDVIRASALRNNLVDVKVCSVDEIWSGLKLVVPKALRTG</sequence>
<gene>
    <name evidence="1" type="ORF">GGR34_000814</name>
</gene>
<dbReference type="RefSeq" id="WP_368086305.1">
    <property type="nucleotide sequence ID" value="NZ_JACIDC010000002.1"/>
</dbReference>
<evidence type="ECO:0000313" key="1">
    <source>
        <dbReference type="EMBL" id="MBB4039179.1"/>
    </source>
</evidence>
<accession>A0A7W6IE48</accession>
<evidence type="ECO:0000313" key="2">
    <source>
        <dbReference type="Proteomes" id="UP000519439"/>
    </source>
</evidence>
<protein>
    <recommendedName>
        <fullName evidence="3">DUF3052 family protein</fullName>
    </recommendedName>
</protein>
<dbReference type="AlphaFoldDB" id="A0A7W6IE48"/>
<keyword evidence="2" id="KW-1185">Reference proteome</keyword>
<evidence type="ECO:0008006" key="3">
    <source>
        <dbReference type="Google" id="ProtNLM"/>
    </source>
</evidence>
<comment type="caution">
    <text evidence="1">The sequence shown here is derived from an EMBL/GenBank/DDBJ whole genome shotgun (WGS) entry which is preliminary data.</text>
</comment>